<protein>
    <submittedName>
        <fullName evidence="2">Putative ppGpp synthesis/degradation protein, RelA domain</fullName>
    </submittedName>
</protein>
<sequence>MRKRQKDAILISFFKEKEKYEKLAEYIVSLIGDDPSAPKESLHTIKYRIKDKIRLIEKIDEENKKPENKAAAITQKNFQKKIEDLLGIRLICLRLSDIDRVKTYLELLADEKILRFIREPDHKRSFILPVDPGKTIPEGLDLRYSGYSSIHYQVELGENSGADDELKGLQVEFQLRTILEEAWGEIDHKYRYVFSRRGDDLPDYIHTGFYSLSAYLQAAALQAEHICRQAEAHRLAKTRKVKSKVVQVPVQETITPAFPVLLKKTFGFKPTVRTLTYLEKRFMESGYTGLPQDIFKKIFTNERLLEFKAIFIEVVNHEPFENNSKKNIDVINAVNFILSIETQGKRVAKEGLKSVLIRKKKRSRW</sequence>
<dbReference type="RefSeq" id="WP_014956500.1">
    <property type="nucleotide sequence ID" value="NC_018645.1"/>
</dbReference>
<dbReference type="EMBL" id="FO203503">
    <property type="protein sequence ID" value="CCK79153.1"/>
    <property type="molecule type" value="Genomic_DNA"/>
</dbReference>
<organism evidence="2 3">
    <name type="scientific">Desulfobacula toluolica (strain DSM 7467 / Tol2)</name>
    <dbReference type="NCBI Taxonomy" id="651182"/>
    <lineage>
        <taxon>Bacteria</taxon>
        <taxon>Pseudomonadati</taxon>
        <taxon>Thermodesulfobacteriota</taxon>
        <taxon>Desulfobacteria</taxon>
        <taxon>Desulfobacterales</taxon>
        <taxon>Desulfobacteraceae</taxon>
        <taxon>Desulfobacula</taxon>
    </lineage>
</organism>
<proteinExistence type="predicted"/>
<dbReference type="OrthoDB" id="9789634at2"/>
<reference evidence="2 3" key="1">
    <citation type="journal article" date="2013" name="Environ. Microbiol.">
        <title>Complete genome, catabolic sub-proteomes and key-metabolites of Desulfobacula toluolica Tol2, a marine, aromatic compound-degrading, sulfate-reducing bacterium.</title>
        <authorList>
            <person name="Wohlbrand L."/>
            <person name="Jacob J.H."/>
            <person name="Kube M."/>
            <person name="Mussmann M."/>
            <person name="Jarling R."/>
            <person name="Beck A."/>
            <person name="Amann R."/>
            <person name="Wilkes H."/>
            <person name="Reinhardt R."/>
            <person name="Rabus R."/>
        </authorList>
    </citation>
    <scope>NUCLEOTIDE SEQUENCE [LARGE SCALE GENOMIC DNA]</scope>
    <source>
        <strain evidence="3">DSM 7467 / Tol2</strain>
    </source>
</reference>
<dbReference type="PANTHER" id="PTHR41773:SF1">
    <property type="entry name" value="RELA_SPOT DOMAIN-CONTAINING PROTEIN"/>
    <property type="match status" value="1"/>
</dbReference>
<dbReference type="Pfam" id="PF04607">
    <property type="entry name" value="RelA_SpoT"/>
    <property type="match status" value="1"/>
</dbReference>
<dbReference type="Gene3D" id="3.30.460.10">
    <property type="entry name" value="Beta Polymerase, domain 2"/>
    <property type="match status" value="1"/>
</dbReference>
<keyword evidence="3" id="KW-1185">Reference proteome</keyword>
<dbReference type="SMART" id="SM00954">
    <property type="entry name" value="RelA_SpoT"/>
    <property type="match status" value="1"/>
</dbReference>
<dbReference type="Proteomes" id="UP000007347">
    <property type="component" value="Chromosome"/>
</dbReference>
<dbReference type="InterPro" id="IPR043519">
    <property type="entry name" value="NT_sf"/>
</dbReference>
<dbReference type="STRING" id="651182.TOL2_C09880"/>
<evidence type="ECO:0000313" key="3">
    <source>
        <dbReference type="Proteomes" id="UP000007347"/>
    </source>
</evidence>
<dbReference type="GO" id="GO:0015969">
    <property type="term" value="P:guanosine tetraphosphate metabolic process"/>
    <property type="evidence" value="ECO:0007669"/>
    <property type="project" value="InterPro"/>
</dbReference>
<evidence type="ECO:0000259" key="1">
    <source>
        <dbReference type="SMART" id="SM00954"/>
    </source>
</evidence>
<name>K0NH20_DESTT</name>
<dbReference type="HOGENOM" id="CLU_729060_0_0_7"/>
<dbReference type="KEGG" id="dto:TOL2_C09880"/>
<dbReference type="CDD" id="cd05399">
    <property type="entry name" value="NT_Rel-Spo_like"/>
    <property type="match status" value="1"/>
</dbReference>
<dbReference type="SUPFAM" id="SSF81301">
    <property type="entry name" value="Nucleotidyltransferase"/>
    <property type="match status" value="1"/>
</dbReference>
<dbReference type="AlphaFoldDB" id="K0NH20"/>
<accession>K0NH20</accession>
<dbReference type="InterPro" id="IPR007685">
    <property type="entry name" value="RelA_SpoT"/>
</dbReference>
<gene>
    <name evidence="2" type="ordered locus">TOL2_C09880</name>
</gene>
<feature type="domain" description="RelA/SpoT" evidence="1">
    <location>
        <begin position="47"/>
        <end position="198"/>
    </location>
</feature>
<dbReference type="PANTHER" id="PTHR41773">
    <property type="entry name" value="GTP PYROPHOSPHATASE-RELATED"/>
    <property type="match status" value="1"/>
</dbReference>
<evidence type="ECO:0000313" key="2">
    <source>
        <dbReference type="EMBL" id="CCK79153.1"/>
    </source>
</evidence>